<keyword evidence="2 5" id="KW-0863">Zinc-finger</keyword>
<reference evidence="8" key="1">
    <citation type="submission" date="2021-12" db="EMBL/GenBank/DDBJ databases">
        <authorList>
            <person name="King R."/>
        </authorList>
    </citation>
    <scope>NUCLEOTIDE SEQUENCE</scope>
</reference>
<evidence type="ECO:0000313" key="8">
    <source>
        <dbReference type="EMBL" id="CAH0400930.1"/>
    </source>
</evidence>
<keyword evidence="1" id="KW-0479">Metal-binding</keyword>
<evidence type="ECO:0000256" key="3">
    <source>
        <dbReference type="ARBA" id="ARBA00022833"/>
    </source>
</evidence>
<evidence type="ECO:0000256" key="5">
    <source>
        <dbReference type="PROSITE-ProRule" id="PRU00309"/>
    </source>
</evidence>
<dbReference type="SMART" id="SM00980">
    <property type="entry name" value="THAP"/>
    <property type="match status" value="1"/>
</dbReference>
<dbReference type="Gene3D" id="6.20.210.20">
    <property type="entry name" value="THAP domain"/>
    <property type="match status" value="1"/>
</dbReference>
<dbReference type="InterPro" id="IPR006612">
    <property type="entry name" value="THAP_Znf"/>
</dbReference>
<dbReference type="EMBL" id="OU963911">
    <property type="protein sequence ID" value="CAH0400930.1"/>
    <property type="molecule type" value="Genomic_DNA"/>
</dbReference>
<dbReference type="Pfam" id="PF05485">
    <property type="entry name" value="THAP"/>
    <property type="match status" value="1"/>
</dbReference>
<dbReference type="PROSITE" id="PS50950">
    <property type="entry name" value="ZF_THAP"/>
    <property type="match status" value="1"/>
</dbReference>
<evidence type="ECO:0000256" key="4">
    <source>
        <dbReference type="ARBA" id="ARBA00023125"/>
    </source>
</evidence>
<evidence type="ECO:0000313" key="9">
    <source>
        <dbReference type="Proteomes" id="UP001153292"/>
    </source>
</evidence>
<keyword evidence="6" id="KW-0175">Coiled coil</keyword>
<dbReference type="InterPro" id="IPR038441">
    <property type="entry name" value="THAP_Znf_sf"/>
</dbReference>
<dbReference type="InterPro" id="IPR026516">
    <property type="entry name" value="THAP1/10"/>
</dbReference>
<accession>A0ABN8AXC3</accession>
<dbReference type="Proteomes" id="UP001153292">
    <property type="component" value="Chromosome 18"/>
</dbReference>
<evidence type="ECO:0000256" key="6">
    <source>
        <dbReference type="SAM" id="Coils"/>
    </source>
</evidence>
<evidence type="ECO:0000256" key="2">
    <source>
        <dbReference type="ARBA" id="ARBA00022771"/>
    </source>
</evidence>
<name>A0ABN8AXC3_CHISP</name>
<dbReference type="SMART" id="SM00692">
    <property type="entry name" value="DM3"/>
    <property type="match status" value="1"/>
</dbReference>
<sequence length="226" mass="26397">MSNLHCAIGNCKINAHNKPPGISFHPCPASSEMRNKWLMMLKNKCSMLDWAKSRICSRHFENKYFDSQRKLKEHAIPTLFPASAMEKPLRNDSTPIFNAKTERLLNKQVQSDLMIDIKSSLNKLKEPTNLDTFVTDELKWKPDAPMEARLWLMVKKQDRLITMLMEDLAQNRKQVETMRKNMEASKLSKREMEQNFESMKYIVKSLQEKHATLEEQIEILTAVEAR</sequence>
<dbReference type="SUPFAM" id="SSF57716">
    <property type="entry name" value="Glucocorticoid receptor-like (DNA-binding domain)"/>
    <property type="match status" value="1"/>
</dbReference>
<dbReference type="PANTHER" id="PTHR46600">
    <property type="entry name" value="THAP DOMAIN-CONTAINING"/>
    <property type="match status" value="1"/>
</dbReference>
<evidence type="ECO:0000256" key="1">
    <source>
        <dbReference type="ARBA" id="ARBA00022723"/>
    </source>
</evidence>
<evidence type="ECO:0000259" key="7">
    <source>
        <dbReference type="PROSITE" id="PS50950"/>
    </source>
</evidence>
<keyword evidence="4 5" id="KW-0238">DNA-binding</keyword>
<protein>
    <recommendedName>
        <fullName evidence="7">THAP-type domain-containing protein</fullName>
    </recommendedName>
</protein>
<proteinExistence type="predicted"/>
<gene>
    <name evidence="8" type="ORF">CHILSU_LOCUS4138</name>
</gene>
<keyword evidence="3" id="KW-0862">Zinc</keyword>
<feature type="coiled-coil region" evidence="6">
    <location>
        <begin position="165"/>
        <end position="223"/>
    </location>
</feature>
<keyword evidence="9" id="KW-1185">Reference proteome</keyword>
<feature type="domain" description="THAP-type" evidence="7">
    <location>
        <begin position="1"/>
        <end position="80"/>
    </location>
</feature>
<organism evidence="8 9">
    <name type="scientific">Chilo suppressalis</name>
    <name type="common">Asiatic rice borer moth</name>
    <dbReference type="NCBI Taxonomy" id="168631"/>
    <lineage>
        <taxon>Eukaryota</taxon>
        <taxon>Metazoa</taxon>
        <taxon>Ecdysozoa</taxon>
        <taxon>Arthropoda</taxon>
        <taxon>Hexapoda</taxon>
        <taxon>Insecta</taxon>
        <taxon>Pterygota</taxon>
        <taxon>Neoptera</taxon>
        <taxon>Endopterygota</taxon>
        <taxon>Lepidoptera</taxon>
        <taxon>Glossata</taxon>
        <taxon>Ditrysia</taxon>
        <taxon>Pyraloidea</taxon>
        <taxon>Crambidae</taxon>
        <taxon>Crambinae</taxon>
        <taxon>Chilo</taxon>
    </lineage>
</organism>
<dbReference type="PANTHER" id="PTHR46600:SF11">
    <property type="entry name" value="THAP DOMAIN-CONTAINING PROTEIN 10"/>
    <property type="match status" value="1"/>
</dbReference>